<name>A0A699J0T4_TANCI</name>
<protein>
    <submittedName>
        <fullName evidence="2">Uncharacterized protein</fullName>
    </submittedName>
</protein>
<accession>A0A699J0T4</accession>
<comment type="caution">
    <text evidence="2">The sequence shown here is derived from an EMBL/GenBank/DDBJ whole genome shotgun (WGS) entry which is preliminary data.</text>
</comment>
<reference evidence="2" key="1">
    <citation type="journal article" date="2019" name="Sci. Rep.">
        <title>Draft genome of Tanacetum cinerariifolium, the natural source of mosquito coil.</title>
        <authorList>
            <person name="Yamashiro T."/>
            <person name="Shiraishi A."/>
            <person name="Satake H."/>
            <person name="Nakayama K."/>
        </authorList>
    </citation>
    <scope>NUCLEOTIDE SEQUENCE</scope>
</reference>
<evidence type="ECO:0000256" key="1">
    <source>
        <dbReference type="SAM" id="MobiDB-lite"/>
    </source>
</evidence>
<proteinExistence type="predicted"/>
<gene>
    <name evidence="2" type="ORF">Tci_570699</name>
</gene>
<evidence type="ECO:0000313" key="2">
    <source>
        <dbReference type="EMBL" id="GEZ98726.1"/>
    </source>
</evidence>
<dbReference type="AlphaFoldDB" id="A0A699J0T4"/>
<sequence length="154" mass="17314">MFCLLEVFNQALSVLSDVPESFYYPRGEKTSSQRSNGYGLFSGLCQSSRSDVALEHSSRWYTNSVIILQVPLSRSDNQKNLYNALVESYNSAKDIITSYGDVVLLKRGRDDQDKDEDPPLDQTEGKKEGNMVKILSPLKIQEEPSHTVKDSGMQ</sequence>
<organism evidence="2">
    <name type="scientific">Tanacetum cinerariifolium</name>
    <name type="common">Dalmatian daisy</name>
    <name type="synonym">Chrysanthemum cinerariifolium</name>
    <dbReference type="NCBI Taxonomy" id="118510"/>
    <lineage>
        <taxon>Eukaryota</taxon>
        <taxon>Viridiplantae</taxon>
        <taxon>Streptophyta</taxon>
        <taxon>Embryophyta</taxon>
        <taxon>Tracheophyta</taxon>
        <taxon>Spermatophyta</taxon>
        <taxon>Magnoliopsida</taxon>
        <taxon>eudicotyledons</taxon>
        <taxon>Gunneridae</taxon>
        <taxon>Pentapetalae</taxon>
        <taxon>asterids</taxon>
        <taxon>campanulids</taxon>
        <taxon>Asterales</taxon>
        <taxon>Asteraceae</taxon>
        <taxon>Asteroideae</taxon>
        <taxon>Anthemideae</taxon>
        <taxon>Anthemidinae</taxon>
        <taxon>Tanacetum</taxon>
    </lineage>
</organism>
<dbReference type="EMBL" id="BKCJ010351833">
    <property type="protein sequence ID" value="GEZ98726.1"/>
    <property type="molecule type" value="Genomic_DNA"/>
</dbReference>
<feature type="region of interest" description="Disordered" evidence="1">
    <location>
        <begin position="107"/>
        <end position="154"/>
    </location>
</feature>
<feature type="compositionally biased region" description="Basic and acidic residues" evidence="1">
    <location>
        <begin position="140"/>
        <end position="154"/>
    </location>
</feature>